<evidence type="ECO:0000313" key="1">
    <source>
        <dbReference type="EMBL" id="KAG8170642.1"/>
    </source>
</evidence>
<keyword evidence="2" id="KW-1185">Reference proteome</keyword>
<dbReference type="EMBL" id="JAFNEN010005096">
    <property type="protein sequence ID" value="KAG8170642.1"/>
    <property type="molecule type" value="Genomic_DNA"/>
</dbReference>
<organism evidence="1 2">
    <name type="scientific">Oedothorax gibbosus</name>
    <dbReference type="NCBI Taxonomy" id="931172"/>
    <lineage>
        <taxon>Eukaryota</taxon>
        <taxon>Metazoa</taxon>
        <taxon>Ecdysozoa</taxon>
        <taxon>Arthropoda</taxon>
        <taxon>Chelicerata</taxon>
        <taxon>Arachnida</taxon>
        <taxon>Araneae</taxon>
        <taxon>Araneomorphae</taxon>
        <taxon>Entelegynae</taxon>
        <taxon>Araneoidea</taxon>
        <taxon>Linyphiidae</taxon>
        <taxon>Erigoninae</taxon>
        <taxon>Oedothorax</taxon>
    </lineage>
</organism>
<protein>
    <submittedName>
        <fullName evidence="1">Uncharacterized protein</fullName>
    </submittedName>
</protein>
<comment type="caution">
    <text evidence="1">The sequence shown here is derived from an EMBL/GenBank/DDBJ whole genome shotgun (WGS) entry which is preliminary data.</text>
</comment>
<evidence type="ECO:0000313" key="2">
    <source>
        <dbReference type="Proteomes" id="UP000827092"/>
    </source>
</evidence>
<sequence length="170" mass="19276">MRTKEGLDDFKRAIDKEAKLKTLGVTKVTKPRKNRLILFGAPEDIADGEFKGELEGIEEVSGHEIDIKKSFPNRNGTKDYIIDADNHTSNALLDRSRIIINFNRVRGQKYISINRCYKYQKFGHVAYSCKGRIACGGSHDTRNCEKRTLIGVSIGHRTHTVQTPKTARRT</sequence>
<accession>A0AAV6TFX7</accession>
<name>A0AAV6TFX7_9ARAC</name>
<gene>
    <name evidence="1" type="ORF">JTE90_011560</name>
</gene>
<proteinExistence type="predicted"/>
<reference evidence="1 2" key="1">
    <citation type="journal article" date="2022" name="Nat. Ecol. Evol.">
        <title>A masculinizing supergene underlies an exaggerated male reproductive morph in a spider.</title>
        <authorList>
            <person name="Hendrickx F."/>
            <person name="De Corte Z."/>
            <person name="Sonet G."/>
            <person name="Van Belleghem S.M."/>
            <person name="Kostlbacher S."/>
            <person name="Vangestel C."/>
        </authorList>
    </citation>
    <scope>NUCLEOTIDE SEQUENCE [LARGE SCALE GENOMIC DNA]</scope>
    <source>
        <strain evidence="1">W744_W776</strain>
    </source>
</reference>
<dbReference type="Proteomes" id="UP000827092">
    <property type="component" value="Unassembled WGS sequence"/>
</dbReference>
<dbReference type="AlphaFoldDB" id="A0AAV6TFX7"/>